<evidence type="ECO:0000313" key="4">
    <source>
        <dbReference type="EMBL" id="GBM95988.1"/>
    </source>
</evidence>
<evidence type="ECO:0000313" key="3">
    <source>
        <dbReference type="EMBL" id="GBM95971.1"/>
    </source>
</evidence>
<dbReference type="AlphaFoldDB" id="A0A4Y2K3N3"/>
<dbReference type="EMBL" id="BGPR01112738">
    <property type="protein sequence ID" value="GBM95971.1"/>
    <property type="molecule type" value="Genomic_DNA"/>
</dbReference>
<dbReference type="EMBL" id="BGPR01112737">
    <property type="protein sequence ID" value="GBM95968.1"/>
    <property type="molecule type" value="Genomic_DNA"/>
</dbReference>
<protein>
    <submittedName>
        <fullName evidence="1">Uncharacterized protein</fullName>
    </submittedName>
</protein>
<name>A0A4Y2K3N3_ARAVE</name>
<reference evidence="1 5" key="1">
    <citation type="journal article" date="2019" name="Sci. Rep.">
        <title>Orb-weaving spider Araneus ventricosus genome elucidates the spidroin gene catalogue.</title>
        <authorList>
            <person name="Kono N."/>
            <person name="Nakamura H."/>
            <person name="Ohtoshi R."/>
            <person name="Moran D.A.P."/>
            <person name="Shinohara A."/>
            <person name="Yoshida Y."/>
            <person name="Fujiwara M."/>
            <person name="Mori M."/>
            <person name="Tomita M."/>
            <person name="Arakawa K."/>
        </authorList>
    </citation>
    <scope>NUCLEOTIDE SEQUENCE [LARGE SCALE GENOMIC DNA]</scope>
</reference>
<dbReference type="EMBL" id="BGPR01112727">
    <property type="protein sequence ID" value="GBM95932.1"/>
    <property type="molecule type" value="Genomic_DNA"/>
</dbReference>
<organism evidence="1 5">
    <name type="scientific">Araneus ventricosus</name>
    <name type="common">Orbweaver spider</name>
    <name type="synonym">Epeira ventricosa</name>
    <dbReference type="NCBI Taxonomy" id="182803"/>
    <lineage>
        <taxon>Eukaryota</taxon>
        <taxon>Metazoa</taxon>
        <taxon>Ecdysozoa</taxon>
        <taxon>Arthropoda</taxon>
        <taxon>Chelicerata</taxon>
        <taxon>Arachnida</taxon>
        <taxon>Araneae</taxon>
        <taxon>Araneomorphae</taxon>
        <taxon>Entelegynae</taxon>
        <taxon>Araneoidea</taxon>
        <taxon>Araneidae</taxon>
        <taxon>Araneus</taxon>
    </lineage>
</organism>
<sequence length="134" mass="15264">MTPFLPLLSSESQLKPGSRKCDILRRTNTVFTEHFILKKNKKKKHAHTPKKHDMFCRTIKARRSLCQAFSLHVAAFRDWSNGKNNSPSSYGLQESTPSSGLMPLGLKIQNKYVESRLQKSSTELQILNVCLGFK</sequence>
<evidence type="ECO:0000313" key="2">
    <source>
        <dbReference type="EMBL" id="GBM95968.1"/>
    </source>
</evidence>
<gene>
    <name evidence="2" type="ORF">AVEN_20870_1</name>
    <name evidence="1" type="ORF">AVEN_232120_1</name>
    <name evidence="3" type="ORF">AVEN_32388_1</name>
    <name evidence="4" type="ORF">AVEN_57863_1</name>
</gene>
<proteinExistence type="predicted"/>
<dbReference type="EMBL" id="BGPR01112743">
    <property type="protein sequence ID" value="GBM95988.1"/>
    <property type="molecule type" value="Genomic_DNA"/>
</dbReference>
<evidence type="ECO:0000313" key="5">
    <source>
        <dbReference type="Proteomes" id="UP000499080"/>
    </source>
</evidence>
<dbReference type="Proteomes" id="UP000499080">
    <property type="component" value="Unassembled WGS sequence"/>
</dbReference>
<evidence type="ECO:0000313" key="1">
    <source>
        <dbReference type="EMBL" id="GBM95932.1"/>
    </source>
</evidence>
<accession>A0A4Y2K3N3</accession>
<keyword evidence="5" id="KW-1185">Reference proteome</keyword>
<comment type="caution">
    <text evidence="1">The sequence shown here is derived from an EMBL/GenBank/DDBJ whole genome shotgun (WGS) entry which is preliminary data.</text>
</comment>